<keyword evidence="7" id="KW-0539">Nucleus</keyword>
<comment type="subcellular location">
    <subcellularLocation>
        <location evidence="1">Nucleus</location>
    </subcellularLocation>
</comment>
<feature type="non-terminal residue" evidence="11">
    <location>
        <position position="644"/>
    </location>
</feature>
<evidence type="ECO:0000313" key="11">
    <source>
        <dbReference type="EMBL" id="KRT81639.1"/>
    </source>
</evidence>
<dbReference type="GO" id="GO:0005634">
    <property type="term" value="C:nucleus"/>
    <property type="evidence" value="ECO:0007669"/>
    <property type="project" value="UniProtKB-SubCell"/>
</dbReference>
<dbReference type="Pfam" id="PF24048">
    <property type="entry name" value="LRR_NXF1-5"/>
    <property type="match status" value="1"/>
</dbReference>
<dbReference type="GO" id="GO:0003723">
    <property type="term" value="F:RNA binding"/>
    <property type="evidence" value="ECO:0007669"/>
    <property type="project" value="TreeGrafter"/>
</dbReference>
<dbReference type="Pfam" id="PF22602">
    <property type="entry name" value="NXF_NTF2"/>
    <property type="match status" value="1"/>
</dbReference>
<organism evidence="11 12">
    <name type="scientific">Oryctes borbonicus</name>
    <dbReference type="NCBI Taxonomy" id="1629725"/>
    <lineage>
        <taxon>Eukaryota</taxon>
        <taxon>Metazoa</taxon>
        <taxon>Ecdysozoa</taxon>
        <taxon>Arthropoda</taxon>
        <taxon>Hexapoda</taxon>
        <taxon>Insecta</taxon>
        <taxon>Pterygota</taxon>
        <taxon>Neoptera</taxon>
        <taxon>Endopterygota</taxon>
        <taxon>Coleoptera</taxon>
        <taxon>Polyphaga</taxon>
        <taxon>Scarabaeiformia</taxon>
        <taxon>Scarabaeidae</taxon>
        <taxon>Dynastinae</taxon>
        <taxon>Oryctes</taxon>
    </lineage>
</organism>
<proteinExistence type="inferred from homology"/>
<dbReference type="SUPFAM" id="SSF46934">
    <property type="entry name" value="UBA-like"/>
    <property type="match status" value="1"/>
</dbReference>
<keyword evidence="5" id="KW-0677">Repeat</keyword>
<evidence type="ECO:0000259" key="10">
    <source>
        <dbReference type="PROSITE" id="PS51281"/>
    </source>
</evidence>
<dbReference type="Gene3D" id="3.80.10.10">
    <property type="entry name" value="Ribonuclease Inhibitor"/>
    <property type="match status" value="1"/>
</dbReference>
<feature type="region of interest" description="Disordered" evidence="8">
    <location>
        <begin position="520"/>
        <end position="644"/>
    </location>
</feature>
<dbReference type="InterPro" id="IPR002075">
    <property type="entry name" value="NTF2_dom"/>
</dbReference>
<dbReference type="InterPro" id="IPR030217">
    <property type="entry name" value="NXF_fam"/>
</dbReference>
<dbReference type="Gene3D" id="1.10.8.10">
    <property type="entry name" value="DNA helicase RuvA subunit, C-terminal domain"/>
    <property type="match status" value="1"/>
</dbReference>
<feature type="compositionally biased region" description="Polar residues" evidence="8">
    <location>
        <begin position="625"/>
        <end position="634"/>
    </location>
</feature>
<evidence type="ECO:0000256" key="7">
    <source>
        <dbReference type="ARBA" id="ARBA00023242"/>
    </source>
</evidence>
<dbReference type="Gene3D" id="3.10.450.50">
    <property type="match status" value="1"/>
</dbReference>
<evidence type="ECO:0000259" key="9">
    <source>
        <dbReference type="PROSITE" id="PS50177"/>
    </source>
</evidence>
<accession>A0A0T6B431</accession>
<evidence type="ECO:0000256" key="1">
    <source>
        <dbReference type="ARBA" id="ARBA00004123"/>
    </source>
</evidence>
<dbReference type="Proteomes" id="UP000051574">
    <property type="component" value="Unassembled WGS sequence"/>
</dbReference>
<dbReference type="PANTHER" id="PTHR10662">
    <property type="entry name" value="NUCLEAR RNA EXPORT FACTOR"/>
    <property type="match status" value="1"/>
</dbReference>
<evidence type="ECO:0000256" key="8">
    <source>
        <dbReference type="SAM" id="MobiDB-lite"/>
    </source>
</evidence>
<dbReference type="InterPro" id="IPR035979">
    <property type="entry name" value="RBD_domain_sf"/>
</dbReference>
<feature type="domain" description="NTF2" evidence="9">
    <location>
        <begin position="282"/>
        <end position="436"/>
    </location>
</feature>
<dbReference type="InterPro" id="IPR018222">
    <property type="entry name" value="Nuclear_transport_factor_2_euk"/>
</dbReference>
<dbReference type="SUPFAM" id="SSF54928">
    <property type="entry name" value="RNA-binding domain, RBD"/>
    <property type="match status" value="1"/>
</dbReference>
<keyword evidence="12" id="KW-1185">Reference proteome</keyword>
<gene>
    <name evidence="11" type="ORF">AMK59_6315</name>
</gene>
<dbReference type="GO" id="GO:0016973">
    <property type="term" value="P:poly(A)+ mRNA export from nucleus"/>
    <property type="evidence" value="ECO:0007669"/>
    <property type="project" value="TreeGrafter"/>
</dbReference>
<dbReference type="FunFam" id="1.10.8.10:FF:000018">
    <property type="entry name" value="Nuclear RNA export factor 1"/>
    <property type="match status" value="1"/>
</dbReference>
<feature type="compositionally biased region" description="Polar residues" evidence="8">
    <location>
        <begin position="579"/>
        <end position="598"/>
    </location>
</feature>
<evidence type="ECO:0000256" key="3">
    <source>
        <dbReference type="ARBA" id="ARBA00022448"/>
    </source>
</evidence>
<dbReference type="AlphaFoldDB" id="A0A0T6B431"/>
<dbReference type="EMBL" id="LJIG01016092">
    <property type="protein sequence ID" value="KRT81639.1"/>
    <property type="molecule type" value="Genomic_DNA"/>
</dbReference>
<dbReference type="Gene3D" id="3.30.70.330">
    <property type="match status" value="1"/>
</dbReference>
<feature type="compositionally biased region" description="Polar residues" evidence="8">
    <location>
        <begin position="520"/>
        <end position="529"/>
    </location>
</feature>
<dbReference type="Pfam" id="PF03943">
    <property type="entry name" value="TAP_C"/>
    <property type="match status" value="1"/>
</dbReference>
<feature type="domain" description="TAP-C" evidence="10">
    <location>
        <begin position="468"/>
        <end position="523"/>
    </location>
</feature>
<dbReference type="SMART" id="SM00804">
    <property type="entry name" value="TAP_C"/>
    <property type="match status" value="1"/>
</dbReference>
<sequence length="644" mass="73632">MSPIVEINQFNVNTGIVKRHKDELHSNTKWHKIIVENVENLTKLTVLNAIMKFCYPLHFIPVHYQLSKNTACFLLKNCGSAIERMCSQNLIIKNPFNIDKPFKITIQLSTASTENFKVNIQDNVTKILDKRYNDETSTLNLENLVNDQDLEEFCPLSQPKLLFYILHLSKTIPFKYLKLCNNEIESLRPIEALTGSFSLISVDLRNNSIPSMSEIIHMQEFQLKELWLDGNPLCDKFDEFTYGRDAKRYLNTLEKLDGVNIQQRGFLPFRRNYLCNQTGFDLVDQFLEHYFTLYDAQNRSVLDGLYHKEAQFSLTSNYLPLQSTSIHARLRAYKKISRNLLQVQDASKVDEFLFSGPHDIIKILSSLPQSEHDPFSFTVDLISYTDKLAVLIVSGIFREIKETLFEVERLLNFTRTFVLLAGGNREYTIINEMVHISNATTTQAARAFKMVKPPRSSRICIPQPKDAKEILQIVETVKILTGMTTEWSNKCLEECNYNLERALTLFVELYKMDKIPNSAFNSASVTPGPSVQRRKKPSRLRHKNRKMKLRNGGKVTIRDLLQQGRKSSNEQGVSDGYGSANSPSSANDPTVASLNSILNEPYEFSKPEESKQPTIVHPILGKIQPQASTSNSKSEFVPPVSRNV</sequence>
<keyword evidence="6" id="KW-0509">mRNA transport</keyword>
<evidence type="ECO:0000256" key="6">
    <source>
        <dbReference type="ARBA" id="ARBA00022816"/>
    </source>
</evidence>
<comment type="similarity">
    <text evidence="2">Belongs to the NXF family.</text>
</comment>
<dbReference type="InterPro" id="IPR032710">
    <property type="entry name" value="NTF2-like_dom_sf"/>
</dbReference>
<dbReference type="CDD" id="cd14342">
    <property type="entry name" value="UBA_TAP-C"/>
    <property type="match status" value="1"/>
</dbReference>
<dbReference type="PANTHER" id="PTHR10662:SF22">
    <property type="entry name" value="NUCLEAR RNA EXPORT FACTOR 1"/>
    <property type="match status" value="1"/>
</dbReference>
<name>A0A0T6B431_9SCAR</name>
<evidence type="ECO:0000256" key="2">
    <source>
        <dbReference type="ARBA" id="ARBA00009285"/>
    </source>
</evidence>
<comment type="caution">
    <text evidence="11">The sequence shown here is derived from an EMBL/GenBank/DDBJ whole genome shotgun (WGS) entry which is preliminary data.</text>
</comment>
<dbReference type="SUPFAM" id="SSF54427">
    <property type="entry name" value="NTF2-like"/>
    <property type="match status" value="1"/>
</dbReference>
<dbReference type="InterPro" id="IPR032675">
    <property type="entry name" value="LRR_dom_sf"/>
</dbReference>
<dbReference type="OrthoDB" id="25872at2759"/>
<dbReference type="SUPFAM" id="SSF52058">
    <property type="entry name" value="L domain-like"/>
    <property type="match status" value="1"/>
</dbReference>
<protein>
    <submittedName>
        <fullName evidence="11">Uncharacterized protein</fullName>
    </submittedName>
</protein>
<evidence type="ECO:0000313" key="12">
    <source>
        <dbReference type="Proteomes" id="UP000051574"/>
    </source>
</evidence>
<evidence type="ECO:0000256" key="5">
    <source>
        <dbReference type="ARBA" id="ARBA00022737"/>
    </source>
</evidence>
<dbReference type="InterPro" id="IPR009060">
    <property type="entry name" value="UBA-like_sf"/>
</dbReference>
<reference evidence="11 12" key="1">
    <citation type="submission" date="2015-09" db="EMBL/GenBank/DDBJ databases">
        <title>Draft genome of the scarab beetle Oryctes borbonicus.</title>
        <authorList>
            <person name="Meyer J.M."/>
            <person name="Markov G.V."/>
            <person name="Baskaran P."/>
            <person name="Herrmann M."/>
            <person name="Sommer R.J."/>
            <person name="Roedelsperger C."/>
        </authorList>
    </citation>
    <scope>NUCLEOTIDE SEQUENCE [LARGE SCALE GENOMIC DNA]</scope>
    <source>
        <strain evidence="11">OB123</strain>
        <tissue evidence="11">Whole animal</tissue>
    </source>
</reference>
<keyword evidence="4" id="KW-0433">Leucine-rich repeat</keyword>
<keyword evidence="3" id="KW-0813">Transport</keyword>
<dbReference type="InterPro" id="IPR005637">
    <property type="entry name" value="TAP_C_dom"/>
</dbReference>
<dbReference type="PROSITE" id="PS50177">
    <property type="entry name" value="NTF2_DOMAIN"/>
    <property type="match status" value="1"/>
</dbReference>
<evidence type="ECO:0000256" key="4">
    <source>
        <dbReference type="ARBA" id="ARBA00022614"/>
    </source>
</evidence>
<dbReference type="PROSITE" id="PS51281">
    <property type="entry name" value="TAP_C"/>
    <property type="match status" value="1"/>
</dbReference>
<dbReference type="InterPro" id="IPR012677">
    <property type="entry name" value="Nucleotide-bd_a/b_plait_sf"/>
</dbReference>
<feature type="compositionally biased region" description="Basic residues" evidence="8">
    <location>
        <begin position="532"/>
        <end position="551"/>
    </location>
</feature>
<dbReference type="InterPro" id="IPR057125">
    <property type="entry name" value="NXF1/2/3/5-like_LRR"/>
</dbReference>